<keyword evidence="11" id="KW-0539">Nucleus</keyword>
<evidence type="ECO:0000259" key="17">
    <source>
        <dbReference type="Pfam" id="PF02234"/>
    </source>
</evidence>
<evidence type="ECO:0000256" key="5">
    <source>
        <dbReference type="ARBA" id="ARBA00014547"/>
    </source>
</evidence>
<evidence type="ECO:0000313" key="18">
    <source>
        <dbReference type="Ensembl" id="ENSDLAP00005032272.1"/>
    </source>
</evidence>
<evidence type="ECO:0000256" key="1">
    <source>
        <dbReference type="ARBA" id="ARBA00004123"/>
    </source>
</evidence>
<keyword evidence="19" id="KW-1185">Reference proteome</keyword>
<dbReference type="AlphaFoldDB" id="A0A8C4FFQ6"/>
<evidence type="ECO:0000256" key="4">
    <source>
        <dbReference type="ARBA" id="ARBA00006726"/>
    </source>
</evidence>
<comment type="function">
    <text evidence="15">Important regulator of cell cycle progression. Inhibits the kinase activity of CDK2 bound to cyclin A, but has little inhibitory activity on CDK2 bound to SPDYA. Involved in G1 arrest. Potent inhibitor of cyclin E- and cyclin A-CDK2 complexes. Forms a complex with cyclin type D-CDK4 complexes and is involved in the assembly, stability, and modulation of CCND1-CDK4 complex activation. Acts either as an inhibitor or an activator of cyclin type D-CDK4 complexes depending on its phosphorylation state and/or stoichometry.</text>
</comment>
<dbReference type="Proteomes" id="UP000694389">
    <property type="component" value="Unassembled WGS sequence"/>
</dbReference>
<dbReference type="Pfam" id="PF02234">
    <property type="entry name" value="CDI"/>
    <property type="match status" value="1"/>
</dbReference>
<reference evidence="18" key="1">
    <citation type="submission" date="2025-08" db="UniProtKB">
        <authorList>
            <consortium name="Ensembl"/>
        </authorList>
    </citation>
    <scope>IDENTIFICATION</scope>
</reference>
<keyword evidence="10" id="KW-0649">Protein kinase inhibitor</keyword>
<keyword evidence="7" id="KW-0597">Phosphoprotein</keyword>
<comment type="subcellular location">
    <subcellularLocation>
        <location evidence="3">Cytoplasm</location>
    </subcellularLocation>
    <subcellularLocation>
        <location evidence="2">Endosome</location>
    </subcellularLocation>
    <subcellularLocation>
        <location evidence="1">Nucleus</location>
    </subcellularLocation>
</comment>
<evidence type="ECO:0000256" key="7">
    <source>
        <dbReference type="ARBA" id="ARBA00022553"/>
    </source>
</evidence>
<dbReference type="GO" id="GO:0005768">
    <property type="term" value="C:endosome"/>
    <property type="evidence" value="ECO:0007669"/>
    <property type="project" value="UniProtKB-SubCell"/>
</dbReference>
<dbReference type="GeneTree" id="ENSGT00940000174997"/>
<organism evidence="18 19">
    <name type="scientific">Dicentrarchus labrax</name>
    <name type="common">European seabass</name>
    <name type="synonym">Morone labrax</name>
    <dbReference type="NCBI Taxonomy" id="13489"/>
    <lineage>
        <taxon>Eukaryota</taxon>
        <taxon>Metazoa</taxon>
        <taxon>Chordata</taxon>
        <taxon>Craniata</taxon>
        <taxon>Vertebrata</taxon>
        <taxon>Euteleostomi</taxon>
        <taxon>Actinopterygii</taxon>
        <taxon>Neopterygii</taxon>
        <taxon>Teleostei</taxon>
        <taxon>Neoteleostei</taxon>
        <taxon>Acanthomorphata</taxon>
        <taxon>Eupercaria</taxon>
        <taxon>Moronidae</taxon>
        <taxon>Dicentrarchus</taxon>
    </lineage>
</organism>
<keyword evidence="6" id="KW-0963">Cytoplasm</keyword>
<evidence type="ECO:0000256" key="14">
    <source>
        <dbReference type="ARBA" id="ARBA00031925"/>
    </source>
</evidence>
<dbReference type="Gene3D" id="4.10.365.10">
    <property type="entry name" value="p27"/>
    <property type="match status" value="1"/>
</dbReference>
<evidence type="ECO:0000313" key="19">
    <source>
        <dbReference type="Proteomes" id="UP000694389"/>
    </source>
</evidence>
<dbReference type="GO" id="GO:0005634">
    <property type="term" value="C:nucleus"/>
    <property type="evidence" value="ECO:0007669"/>
    <property type="project" value="UniProtKB-SubCell"/>
</dbReference>
<evidence type="ECO:0000256" key="12">
    <source>
        <dbReference type="ARBA" id="ARBA00023306"/>
    </source>
</evidence>
<feature type="region of interest" description="Disordered" evidence="16">
    <location>
        <begin position="1"/>
        <end position="41"/>
    </location>
</feature>
<name>A0A8C4FFQ6_DICLA</name>
<dbReference type="InterPro" id="IPR003175">
    <property type="entry name" value="CDI_dom"/>
</dbReference>
<dbReference type="GO" id="GO:0000082">
    <property type="term" value="P:G1/S transition of mitotic cell cycle"/>
    <property type="evidence" value="ECO:0007669"/>
    <property type="project" value="TreeGrafter"/>
</dbReference>
<protein>
    <recommendedName>
        <fullName evidence="5">Cyclin-dependent kinase inhibitor 1B</fullName>
    </recommendedName>
    <alternativeName>
        <fullName evidence="14">Cyclin-dependent kinase inhibitor p27</fullName>
    </alternativeName>
    <alternativeName>
        <fullName evidence="13">p27Kip1</fullName>
    </alternativeName>
</protein>
<feature type="domain" description="Cyclin-dependent kinase inhibitor" evidence="17">
    <location>
        <begin position="35"/>
        <end position="82"/>
    </location>
</feature>
<keyword evidence="9" id="KW-0832">Ubl conjugation</keyword>
<accession>A0A8C4FFQ6</accession>
<dbReference type="GO" id="GO:0004861">
    <property type="term" value="F:cyclin-dependent protein serine/threonine kinase inhibitor activity"/>
    <property type="evidence" value="ECO:0007669"/>
    <property type="project" value="InterPro"/>
</dbReference>
<proteinExistence type="inferred from homology"/>
<reference evidence="18" key="2">
    <citation type="submission" date="2025-09" db="UniProtKB">
        <authorList>
            <consortium name="Ensembl"/>
        </authorList>
    </citation>
    <scope>IDENTIFICATION</scope>
</reference>
<evidence type="ECO:0000256" key="6">
    <source>
        <dbReference type="ARBA" id="ARBA00022490"/>
    </source>
</evidence>
<dbReference type="InterPro" id="IPR044898">
    <property type="entry name" value="CDI_dom_sf"/>
</dbReference>
<keyword evidence="12" id="KW-0131">Cell cycle</keyword>
<dbReference type="Ensembl" id="ENSDLAT00005034444.2">
    <property type="protein sequence ID" value="ENSDLAP00005032272.1"/>
    <property type="gene ID" value="ENSDLAG00005014462.2"/>
</dbReference>
<dbReference type="GO" id="GO:0008285">
    <property type="term" value="P:negative regulation of cell population proliferation"/>
    <property type="evidence" value="ECO:0007669"/>
    <property type="project" value="TreeGrafter"/>
</dbReference>
<evidence type="ECO:0000256" key="15">
    <source>
        <dbReference type="ARBA" id="ARBA00045727"/>
    </source>
</evidence>
<dbReference type="PANTHER" id="PTHR10265:SF9">
    <property type="entry name" value="CYCLIN-DEPENDENT KINASE INHIBITOR 1B"/>
    <property type="match status" value="1"/>
</dbReference>
<dbReference type="GO" id="GO:0045930">
    <property type="term" value="P:negative regulation of mitotic cell cycle"/>
    <property type="evidence" value="ECO:0007669"/>
    <property type="project" value="TreeGrafter"/>
</dbReference>
<evidence type="ECO:0000256" key="16">
    <source>
        <dbReference type="SAM" id="MobiDB-lite"/>
    </source>
</evidence>
<evidence type="ECO:0000256" key="9">
    <source>
        <dbReference type="ARBA" id="ARBA00022843"/>
    </source>
</evidence>
<dbReference type="GO" id="GO:0051087">
    <property type="term" value="F:protein-folding chaperone binding"/>
    <property type="evidence" value="ECO:0007669"/>
    <property type="project" value="TreeGrafter"/>
</dbReference>
<comment type="similarity">
    <text evidence="4">Belongs to the CDI family.</text>
</comment>
<feature type="compositionally biased region" description="Basic and acidic residues" evidence="16">
    <location>
        <begin position="101"/>
        <end position="125"/>
    </location>
</feature>
<evidence type="ECO:0000256" key="11">
    <source>
        <dbReference type="ARBA" id="ARBA00023242"/>
    </source>
</evidence>
<keyword evidence="8" id="KW-0967">Endosome</keyword>
<sequence length="178" mass="20325">MCNKMSDVRLSNASPTVERVDARQPDNVRPPVRRNLFGSPDREELRRYFADSIEEGVRDFKDEYNFDPVNDRPLSPRNYEWQEDRDPAEFFLRPPHGSQRPGEEHRQDAEESGARRSGRQPERGGSRKRGPCSSECQSKRSHTDGDDDEDYSDGAASQAVVKSAEERPSRAENSAEVQ</sequence>
<evidence type="ECO:0000256" key="2">
    <source>
        <dbReference type="ARBA" id="ARBA00004177"/>
    </source>
</evidence>
<feature type="region of interest" description="Disordered" evidence="16">
    <location>
        <begin position="57"/>
        <end position="178"/>
    </location>
</feature>
<evidence type="ECO:0000256" key="8">
    <source>
        <dbReference type="ARBA" id="ARBA00022753"/>
    </source>
</evidence>
<evidence type="ECO:0000256" key="3">
    <source>
        <dbReference type="ARBA" id="ARBA00004496"/>
    </source>
</evidence>
<dbReference type="PANTHER" id="PTHR10265">
    <property type="entry name" value="CYCLIN-DEPENDENT KINASE INHIBITOR 1"/>
    <property type="match status" value="1"/>
</dbReference>
<evidence type="ECO:0000256" key="10">
    <source>
        <dbReference type="ARBA" id="ARBA00023013"/>
    </source>
</evidence>
<evidence type="ECO:0000256" key="13">
    <source>
        <dbReference type="ARBA" id="ARBA00031903"/>
    </source>
</evidence>